<evidence type="ECO:0000313" key="1">
    <source>
        <dbReference type="EMBL" id="CAF5204036.1"/>
    </source>
</evidence>
<dbReference type="PANTHER" id="PTHR14716">
    <property type="entry name" value="CILIA- AND FLAGELLA-ASSOCIATED PROTEIN 69"/>
    <property type="match status" value="1"/>
</dbReference>
<sequence>SAVAATQNYILEQYNKQDLQFEKAFYDDLVRNHLFKEKRLEQWKTYLARTSKYPLLMAAKDYQSQAIRHSRPEEKDYSGYHTVHNLEIPNLSVTAFTGPFLQIESTPVELLKKHHQVELIS</sequence>
<name>A0A8S3IQR4_9BILA</name>
<dbReference type="InterPro" id="IPR048732">
    <property type="entry name" value="CFA69"/>
</dbReference>
<evidence type="ECO:0000313" key="2">
    <source>
        <dbReference type="Proteomes" id="UP000676336"/>
    </source>
</evidence>
<organism evidence="1 2">
    <name type="scientific">Rotaria magnacalcarata</name>
    <dbReference type="NCBI Taxonomy" id="392030"/>
    <lineage>
        <taxon>Eukaryota</taxon>
        <taxon>Metazoa</taxon>
        <taxon>Spiralia</taxon>
        <taxon>Gnathifera</taxon>
        <taxon>Rotifera</taxon>
        <taxon>Eurotatoria</taxon>
        <taxon>Bdelloidea</taxon>
        <taxon>Philodinida</taxon>
        <taxon>Philodinidae</taxon>
        <taxon>Rotaria</taxon>
    </lineage>
</organism>
<dbReference type="EMBL" id="CAJOBI010334644">
    <property type="protein sequence ID" value="CAF5204036.1"/>
    <property type="molecule type" value="Genomic_DNA"/>
</dbReference>
<reference evidence="1" key="1">
    <citation type="submission" date="2021-02" db="EMBL/GenBank/DDBJ databases">
        <authorList>
            <person name="Nowell W R."/>
        </authorList>
    </citation>
    <scope>NUCLEOTIDE SEQUENCE</scope>
</reference>
<dbReference type="GO" id="GO:0097730">
    <property type="term" value="C:non-motile cilium"/>
    <property type="evidence" value="ECO:0007669"/>
    <property type="project" value="TreeGrafter"/>
</dbReference>
<protein>
    <submittedName>
        <fullName evidence="1">Uncharacterized protein</fullName>
    </submittedName>
</protein>
<dbReference type="AlphaFoldDB" id="A0A8S3IQR4"/>
<dbReference type="GO" id="GO:0097225">
    <property type="term" value="C:sperm midpiece"/>
    <property type="evidence" value="ECO:0007669"/>
    <property type="project" value="TreeGrafter"/>
</dbReference>
<feature type="non-terminal residue" evidence="1">
    <location>
        <position position="121"/>
    </location>
</feature>
<comment type="caution">
    <text evidence="1">The sequence shown here is derived from an EMBL/GenBank/DDBJ whole genome shotgun (WGS) entry which is preliminary data.</text>
</comment>
<gene>
    <name evidence="1" type="ORF">SMN809_LOCUS76354</name>
</gene>
<dbReference type="GO" id="GO:1902093">
    <property type="term" value="P:positive regulation of flagellated sperm motility"/>
    <property type="evidence" value="ECO:0007669"/>
    <property type="project" value="TreeGrafter"/>
</dbReference>
<proteinExistence type="predicted"/>
<dbReference type="Proteomes" id="UP000676336">
    <property type="component" value="Unassembled WGS sequence"/>
</dbReference>
<dbReference type="PANTHER" id="PTHR14716:SF0">
    <property type="entry name" value="CILIA- AND FLAGELLA-ASSOCIATED PROTEIN 69"/>
    <property type="match status" value="1"/>
</dbReference>
<accession>A0A8S3IQR4</accession>